<feature type="transmembrane region" description="Helical" evidence="6">
    <location>
        <begin position="190"/>
        <end position="211"/>
    </location>
</feature>
<evidence type="ECO:0000256" key="3">
    <source>
        <dbReference type="ARBA" id="ARBA00022692"/>
    </source>
</evidence>
<feature type="transmembrane region" description="Helical" evidence="6">
    <location>
        <begin position="156"/>
        <end position="178"/>
    </location>
</feature>
<dbReference type="PANTHER" id="PTHR30086:SF20">
    <property type="entry name" value="ARGININE EXPORTER PROTEIN ARGO-RELATED"/>
    <property type="match status" value="1"/>
</dbReference>
<evidence type="ECO:0000256" key="5">
    <source>
        <dbReference type="ARBA" id="ARBA00023136"/>
    </source>
</evidence>
<dbReference type="EMBL" id="SMBX01000002">
    <property type="protein sequence ID" value="TCV01373.1"/>
    <property type="molecule type" value="Genomic_DNA"/>
</dbReference>
<keyword evidence="4 6" id="KW-1133">Transmembrane helix</keyword>
<dbReference type="GO" id="GO:0005886">
    <property type="term" value="C:plasma membrane"/>
    <property type="evidence" value="ECO:0007669"/>
    <property type="project" value="UniProtKB-SubCell"/>
</dbReference>
<keyword evidence="3 6" id="KW-0812">Transmembrane</keyword>
<feature type="transmembrane region" description="Helical" evidence="6">
    <location>
        <begin position="120"/>
        <end position="136"/>
    </location>
</feature>
<gene>
    <name evidence="7" type="ORF">EV686_10282</name>
</gene>
<reference evidence="7 8" key="1">
    <citation type="submission" date="2019-03" db="EMBL/GenBank/DDBJ databases">
        <title>Genomic Encyclopedia of Type Strains, Phase IV (KMG-IV): sequencing the most valuable type-strain genomes for metagenomic binning, comparative biology and taxonomic classification.</title>
        <authorList>
            <person name="Goeker M."/>
        </authorList>
    </citation>
    <scope>NUCLEOTIDE SEQUENCE [LARGE SCALE GENOMIC DNA]</scope>
    <source>
        <strain evidence="7 8">DSM 100048</strain>
    </source>
</reference>
<keyword evidence="2" id="KW-1003">Cell membrane</keyword>
<proteinExistence type="predicted"/>
<comment type="subcellular location">
    <subcellularLocation>
        <location evidence="1">Cell membrane</location>
        <topology evidence="1">Multi-pass membrane protein</topology>
    </subcellularLocation>
</comment>
<dbReference type="InterPro" id="IPR001123">
    <property type="entry name" value="LeuE-type"/>
</dbReference>
<protein>
    <submittedName>
        <fullName evidence="7">L-lysine exporter family protein LysE/ArgO</fullName>
    </submittedName>
</protein>
<evidence type="ECO:0000256" key="4">
    <source>
        <dbReference type="ARBA" id="ARBA00022989"/>
    </source>
</evidence>
<keyword evidence="5 6" id="KW-0472">Membrane</keyword>
<dbReference type="RefSeq" id="WP_132473851.1">
    <property type="nucleotide sequence ID" value="NZ_JBHRVM010000001.1"/>
</dbReference>
<dbReference type="Pfam" id="PF01810">
    <property type="entry name" value="LysE"/>
    <property type="match status" value="1"/>
</dbReference>
<accession>A0A4R3VC44</accession>
<dbReference type="GO" id="GO:0015171">
    <property type="term" value="F:amino acid transmembrane transporter activity"/>
    <property type="evidence" value="ECO:0007669"/>
    <property type="project" value="TreeGrafter"/>
</dbReference>
<feature type="transmembrane region" description="Helical" evidence="6">
    <location>
        <begin position="12"/>
        <end position="36"/>
    </location>
</feature>
<sequence>MFPLILSPSMASAWASGIATGLGLFAVVGAQSAFILRQGLMRSHLFSILAVCALIDAIFIFGSVLGLQAITRLAPWLTGFVLWFGVAFLSWYAFQSARRALRTPSAISPDSSRALSSRRAALLGAIGFSLLNPHFWLDMMVVGSLAQSFADARLAFALGTVMASLVWLLVLGAGSRMLAPLFSNPRAWRVLDGLIALVMAALALTLAFGGIG</sequence>
<name>A0A4R3VC44_9BURK</name>
<keyword evidence="8" id="KW-1185">Reference proteome</keyword>
<dbReference type="Proteomes" id="UP000294692">
    <property type="component" value="Unassembled WGS sequence"/>
</dbReference>
<feature type="transmembrane region" description="Helical" evidence="6">
    <location>
        <begin position="48"/>
        <end position="70"/>
    </location>
</feature>
<evidence type="ECO:0000256" key="2">
    <source>
        <dbReference type="ARBA" id="ARBA00022475"/>
    </source>
</evidence>
<dbReference type="PANTHER" id="PTHR30086">
    <property type="entry name" value="ARGININE EXPORTER PROTEIN ARGO"/>
    <property type="match status" value="1"/>
</dbReference>
<dbReference type="OrthoDB" id="5638726at2"/>
<dbReference type="AlphaFoldDB" id="A0A4R3VC44"/>
<evidence type="ECO:0000313" key="8">
    <source>
        <dbReference type="Proteomes" id="UP000294692"/>
    </source>
</evidence>
<evidence type="ECO:0000256" key="1">
    <source>
        <dbReference type="ARBA" id="ARBA00004651"/>
    </source>
</evidence>
<comment type="caution">
    <text evidence="7">The sequence shown here is derived from an EMBL/GenBank/DDBJ whole genome shotgun (WGS) entry which is preliminary data.</text>
</comment>
<organism evidence="7 8">
    <name type="scientific">Paracandidimonas soli</name>
    <dbReference type="NCBI Taxonomy" id="1917182"/>
    <lineage>
        <taxon>Bacteria</taxon>
        <taxon>Pseudomonadati</taxon>
        <taxon>Pseudomonadota</taxon>
        <taxon>Betaproteobacteria</taxon>
        <taxon>Burkholderiales</taxon>
        <taxon>Alcaligenaceae</taxon>
        <taxon>Paracandidimonas</taxon>
    </lineage>
</organism>
<feature type="transmembrane region" description="Helical" evidence="6">
    <location>
        <begin position="76"/>
        <end position="94"/>
    </location>
</feature>
<evidence type="ECO:0000256" key="6">
    <source>
        <dbReference type="SAM" id="Phobius"/>
    </source>
</evidence>
<evidence type="ECO:0000313" key="7">
    <source>
        <dbReference type="EMBL" id="TCV01373.1"/>
    </source>
</evidence>